<dbReference type="Proteomes" id="UP001549207">
    <property type="component" value="Unassembled WGS sequence"/>
</dbReference>
<sequence length="111" mass="11978">MKSRTRHLMALALLPLALVACGKTPNEATTSSAPPGRWHVSVLGPRENDASIEHCLEDPLIEEAIQSANLPSTHLSIKLLETATQKEAERIADCLRANAGSGEVSITRQRN</sequence>
<evidence type="ECO:0000313" key="1">
    <source>
        <dbReference type="EMBL" id="MET3773578.1"/>
    </source>
</evidence>
<accession>A0ACC6TIX2</accession>
<comment type="caution">
    <text evidence="1">The sequence shown here is derived from an EMBL/GenBank/DDBJ whole genome shotgun (WGS) entry which is preliminary data.</text>
</comment>
<keyword evidence="2" id="KW-1185">Reference proteome</keyword>
<evidence type="ECO:0000313" key="2">
    <source>
        <dbReference type="Proteomes" id="UP001549207"/>
    </source>
</evidence>
<protein>
    <submittedName>
        <fullName evidence="1">Uncharacterized protein</fullName>
    </submittedName>
</protein>
<dbReference type="EMBL" id="JBEPNJ010000015">
    <property type="protein sequence ID" value="MET3773578.1"/>
    <property type="molecule type" value="Genomic_DNA"/>
</dbReference>
<name>A0ACC6TIX2_9MICC</name>
<gene>
    <name evidence="1" type="ORF">ABIC98_003243</name>
</gene>
<organism evidence="1 2">
    <name type="scientific">Arthrobacter nitrophenolicus</name>
    <dbReference type="NCBI Taxonomy" id="683150"/>
    <lineage>
        <taxon>Bacteria</taxon>
        <taxon>Bacillati</taxon>
        <taxon>Actinomycetota</taxon>
        <taxon>Actinomycetes</taxon>
        <taxon>Micrococcales</taxon>
        <taxon>Micrococcaceae</taxon>
        <taxon>Arthrobacter</taxon>
    </lineage>
</organism>
<proteinExistence type="predicted"/>
<reference evidence="1" key="1">
    <citation type="submission" date="2024-06" db="EMBL/GenBank/DDBJ databases">
        <title>Genomic Encyclopedia of Type Strains, Phase IV (KMG-IV): sequencing the most valuable type-strain genomes for metagenomic binning, comparative biology and taxonomic classification.</title>
        <authorList>
            <person name="Goeker M."/>
        </authorList>
    </citation>
    <scope>NUCLEOTIDE SEQUENCE</scope>
    <source>
        <strain evidence="1">SJCon</strain>
    </source>
</reference>